<sequence length="327" mass="36862">MDGSDEFCLPGQIECGSQFCADPIHLVDCLLLSSNSNCTSKNKMEGIGSIPSFCEFLNGKKQHFQLKIIFKAPTRRRLCHLHNSIACRGYGQCILTRWLMDGKKDCLDGSDEDPGYGLFNTSFDRPFISLPSTSNNPDRLTTTQSTSTKTISNSFTNVQKLVWPQRGKILKPIKNINNNIEPVQQQKFRENIFVTTPTYPFEKIFTSSSKATELNIVDNRKFGESEESKLEATEKQTTSIVTSTAITKIFEGETTATVPAINNFISITTTLSTEFTTQEMAINVDTTSKPEELLTTRKSDEENEKEKRLNFFMNFGYFPHSPYNLSI</sequence>
<organism evidence="1 2">
    <name type="scientific">Meloidogyne enterolobii</name>
    <name type="common">Root-knot nematode worm</name>
    <name type="synonym">Meloidogyne mayaguensis</name>
    <dbReference type="NCBI Taxonomy" id="390850"/>
    <lineage>
        <taxon>Eukaryota</taxon>
        <taxon>Metazoa</taxon>
        <taxon>Ecdysozoa</taxon>
        <taxon>Nematoda</taxon>
        <taxon>Chromadorea</taxon>
        <taxon>Rhabditida</taxon>
        <taxon>Tylenchina</taxon>
        <taxon>Tylenchomorpha</taxon>
        <taxon>Tylenchoidea</taxon>
        <taxon>Meloidogynidae</taxon>
        <taxon>Meloidogyninae</taxon>
        <taxon>Meloidogyne</taxon>
    </lineage>
</organism>
<keyword evidence="2" id="KW-1185">Reference proteome</keyword>
<name>A0ACB1B3P1_MELEN</name>
<accession>A0ACB1B3P1</accession>
<dbReference type="Proteomes" id="UP001497535">
    <property type="component" value="Unassembled WGS sequence"/>
</dbReference>
<comment type="caution">
    <text evidence="1">The sequence shown here is derived from an EMBL/GenBank/DDBJ whole genome shotgun (WGS) entry which is preliminary data.</text>
</comment>
<gene>
    <name evidence="1" type="ORF">MENTE1834_LOCUS47026</name>
</gene>
<protein>
    <submittedName>
        <fullName evidence="1">Uncharacterized protein</fullName>
    </submittedName>
</protein>
<evidence type="ECO:0000313" key="2">
    <source>
        <dbReference type="Proteomes" id="UP001497535"/>
    </source>
</evidence>
<reference evidence="1" key="1">
    <citation type="submission" date="2023-11" db="EMBL/GenBank/DDBJ databases">
        <authorList>
            <person name="Poullet M."/>
        </authorList>
    </citation>
    <scope>NUCLEOTIDE SEQUENCE</scope>
    <source>
        <strain evidence="1">E1834</strain>
    </source>
</reference>
<dbReference type="EMBL" id="CAVMJV010000181">
    <property type="protein sequence ID" value="CAK5121435.1"/>
    <property type="molecule type" value="Genomic_DNA"/>
</dbReference>
<evidence type="ECO:0000313" key="1">
    <source>
        <dbReference type="EMBL" id="CAK5121435.1"/>
    </source>
</evidence>
<proteinExistence type="predicted"/>